<dbReference type="InterPro" id="IPR046342">
    <property type="entry name" value="CBS_dom_sf"/>
</dbReference>
<protein>
    <submittedName>
        <fullName evidence="4">CBS domain-containing protein</fullName>
    </submittedName>
</protein>
<keyword evidence="5" id="KW-1185">Reference proteome</keyword>
<accession>A0ABU8X851</accession>
<evidence type="ECO:0000259" key="3">
    <source>
        <dbReference type="PROSITE" id="PS51371"/>
    </source>
</evidence>
<gene>
    <name evidence="4" type="ORF">WKW79_11885</name>
</gene>
<sequence length="142" mass="15795">MKPVSELLKRRGPALFHISPDTTVFDALHVLAKHEVGALLVMSEGKLVGVISERDYTRKVALLGKNSKEMKVSEIMTANVITVTSKSQTTECMTLMSQKRIRHLPVVDGSMVIGMISIRDLMDDIIADHEQTIEQLTSYIQS</sequence>
<dbReference type="CDD" id="cd04623">
    <property type="entry name" value="CBS_pair_bac_euk"/>
    <property type="match status" value="1"/>
</dbReference>
<dbReference type="Pfam" id="PF00571">
    <property type="entry name" value="CBS"/>
    <property type="match status" value="2"/>
</dbReference>
<evidence type="ECO:0000256" key="2">
    <source>
        <dbReference type="PROSITE-ProRule" id="PRU00703"/>
    </source>
</evidence>
<feature type="domain" description="CBS" evidence="3">
    <location>
        <begin position="76"/>
        <end position="131"/>
    </location>
</feature>
<dbReference type="PANTHER" id="PTHR43080">
    <property type="entry name" value="CBS DOMAIN-CONTAINING PROTEIN CBSX3, MITOCHONDRIAL"/>
    <property type="match status" value="1"/>
</dbReference>
<evidence type="ECO:0000256" key="1">
    <source>
        <dbReference type="ARBA" id="ARBA00023122"/>
    </source>
</evidence>
<dbReference type="InterPro" id="IPR051257">
    <property type="entry name" value="Diverse_CBS-Domain"/>
</dbReference>
<evidence type="ECO:0000313" key="4">
    <source>
        <dbReference type="EMBL" id="MEJ8855275.1"/>
    </source>
</evidence>
<dbReference type="RefSeq" id="WP_340335359.1">
    <property type="nucleotide sequence ID" value="NZ_JBBKZS010000004.1"/>
</dbReference>
<dbReference type="Proteomes" id="UP001367030">
    <property type="component" value="Unassembled WGS sequence"/>
</dbReference>
<dbReference type="PROSITE" id="PS51371">
    <property type="entry name" value="CBS"/>
    <property type="match status" value="2"/>
</dbReference>
<dbReference type="Gene3D" id="3.10.580.10">
    <property type="entry name" value="CBS-domain"/>
    <property type="match status" value="1"/>
</dbReference>
<proteinExistence type="predicted"/>
<dbReference type="InterPro" id="IPR044725">
    <property type="entry name" value="CBSX3_CBS_dom"/>
</dbReference>
<evidence type="ECO:0000313" key="5">
    <source>
        <dbReference type="Proteomes" id="UP001367030"/>
    </source>
</evidence>
<feature type="domain" description="CBS" evidence="3">
    <location>
        <begin position="11"/>
        <end position="69"/>
    </location>
</feature>
<dbReference type="PANTHER" id="PTHR43080:SF2">
    <property type="entry name" value="CBS DOMAIN-CONTAINING PROTEIN"/>
    <property type="match status" value="1"/>
</dbReference>
<reference evidence="4 5" key="1">
    <citation type="submission" date="2024-03" db="EMBL/GenBank/DDBJ databases">
        <title>Novel species of the genus Variovorax.</title>
        <authorList>
            <person name="Liu Q."/>
            <person name="Xin Y.-H."/>
        </authorList>
    </citation>
    <scope>NUCLEOTIDE SEQUENCE [LARGE SCALE GENOMIC DNA]</scope>
    <source>
        <strain evidence="4 5">KACC 18901</strain>
    </source>
</reference>
<keyword evidence="1 2" id="KW-0129">CBS domain</keyword>
<dbReference type="EMBL" id="JBBKZS010000004">
    <property type="protein sequence ID" value="MEJ8855275.1"/>
    <property type="molecule type" value="Genomic_DNA"/>
</dbReference>
<comment type="caution">
    <text evidence="4">The sequence shown here is derived from an EMBL/GenBank/DDBJ whole genome shotgun (WGS) entry which is preliminary data.</text>
</comment>
<dbReference type="SMART" id="SM00116">
    <property type="entry name" value="CBS"/>
    <property type="match status" value="2"/>
</dbReference>
<dbReference type="InterPro" id="IPR000644">
    <property type="entry name" value="CBS_dom"/>
</dbReference>
<organism evidence="4 5">
    <name type="scientific">Variovorax robiniae</name>
    <dbReference type="NCBI Taxonomy" id="1836199"/>
    <lineage>
        <taxon>Bacteria</taxon>
        <taxon>Pseudomonadati</taxon>
        <taxon>Pseudomonadota</taxon>
        <taxon>Betaproteobacteria</taxon>
        <taxon>Burkholderiales</taxon>
        <taxon>Comamonadaceae</taxon>
        <taxon>Variovorax</taxon>
    </lineage>
</organism>
<name>A0ABU8X851_9BURK</name>
<dbReference type="SUPFAM" id="SSF54631">
    <property type="entry name" value="CBS-domain pair"/>
    <property type="match status" value="1"/>
</dbReference>